<accession>Q8GPQ8</accession>
<evidence type="ECO:0000313" key="1">
    <source>
        <dbReference type="EMBL" id="AAN62316.1"/>
    </source>
</evidence>
<name>Q8GPQ8_PSEAI</name>
<proteinExistence type="predicted"/>
<gene>
    <name evidence="1" type="primary">ORF SG95</name>
</gene>
<organism evidence="1">
    <name type="scientific">Pseudomonas aeruginosa</name>
    <dbReference type="NCBI Taxonomy" id="287"/>
    <lineage>
        <taxon>Bacteria</taxon>
        <taxon>Pseudomonadati</taxon>
        <taxon>Pseudomonadota</taxon>
        <taxon>Gammaproteobacteria</taxon>
        <taxon>Pseudomonadales</taxon>
        <taxon>Pseudomonadaceae</taxon>
        <taxon>Pseudomonas</taxon>
    </lineage>
</organism>
<sequence length="39" mass="4213">MKGPLVPCLDSRTSPQETLRVEWYSVPAPTGETTGSFCA</sequence>
<reference evidence="1" key="1">
    <citation type="journal article" date="2002" name="J. Bacteriol.">
        <title>Gene islands integrated into tRNA(Gly) genes confer genome diversity on a Pseudomonas aeruginosa clone.</title>
        <authorList>
            <person name="Larbig K.D."/>
            <person name="Christmann A."/>
            <person name="Johann A."/>
            <person name="Klockgether J."/>
            <person name="Hartsch T."/>
            <person name="Merkl R."/>
            <person name="Wiehlmann L."/>
            <person name="Fritz H.-J."/>
            <person name="Tuemmler B."/>
        </authorList>
    </citation>
    <scope>NUCLEOTIDE SEQUENCE</scope>
    <source>
        <strain evidence="1">SG17M</strain>
    </source>
</reference>
<protein>
    <submittedName>
        <fullName evidence="1">Uncharacterized protein ORF SG95</fullName>
    </submittedName>
</protein>
<dbReference type="AlphaFoldDB" id="Q8GPQ8"/>
<dbReference type="EMBL" id="AF440524">
    <property type="protein sequence ID" value="AAN62316.1"/>
    <property type="molecule type" value="Genomic_DNA"/>
</dbReference>